<name>A0ACC6Q9N2_9ACTN</name>
<protein>
    <submittedName>
        <fullName evidence="1">Uncharacterized protein</fullName>
    </submittedName>
</protein>
<keyword evidence="2" id="KW-1185">Reference proteome</keyword>
<proteinExistence type="predicted"/>
<dbReference type="Proteomes" id="UP001375539">
    <property type="component" value="Unassembled WGS sequence"/>
</dbReference>
<reference evidence="1" key="1">
    <citation type="submission" date="2024-03" db="EMBL/GenBank/DDBJ databases">
        <title>Novel Streptomyces species of biotechnological and ecological value are a feature of Machair soil.</title>
        <authorList>
            <person name="Prole J.R."/>
            <person name="Goodfellow M."/>
            <person name="Allenby N."/>
            <person name="Ward A.C."/>
        </authorList>
    </citation>
    <scope>NUCLEOTIDE SEQUENCE</scope>
    <source>
        <strain evidence="1">MS1.AVA.4</strain>
    </source>
</reference>
<evidence type="ECO:0000313" key="1">
    <source>
        <dbReference type="EMBL" id="MEJ8655025.1"/>
    </source>
</evidence>
<comment type="caution">
    <text evidence="1">The sequence shown here is derived from an EMBL/GenBank/DDBJ whole genome shotgun (WGS) entry which is preliminary data.</text>
</comment>
<organism evidence="1 2">
    <name type="scientific">Streptomyces pratisoli</name>
    <dbReference type="NCBI Taxonomy" id="3139917"/>
    <lineage>
        <taxon>Bacteria</taxon>
        <taxon>Bacillati</taxon>
        <taxon>Actinomycetota</taxon>
        <taxon>Actinomycetes</taxon>
        <taxon>Kitasatosporales</taxon>
        <taxon>Streptomycetaceae</taxon>
        <taxon>Streptomyces</taxon>
    </lineage>
</organism>
<gene>
    <name evidence="1" type="ORF">WKI58_00510</name>
</gene>
<accession>A0ACC6Q9N2</accession>
<dbReference type="EMBL" id="JBBKAI010000002">
    <property type="protein sequence ID" value="MEJ8655025.1"/>
    <property type="molecule type" value="Genomic_DNA"/>
</dbReference>
<evidence type="ECO:0000313" key="2">
    <source>
        <dbReference type="Proteomes" id="UP001375539"/>
    </source>
</evidence>
<sequence>MRFGRLNLLGVGAVVTIVVALGGLVATGVGTIWGALVAADQLEQSKWRNEDKRRAHASRVSYWITGGVAGDAQIHVMNRSPDPVDHVRIHFTAGEFKEYEDGRLPGNKDVVFFVLLASLPPCTERVIDGKSLQYEEGESADQSGLRPDHAGPDLYNDLPGGTYVQLRGLNFVDRNGLPWTRMDGKLTQENRRPDSLGGAWTGVVVGEAKVVGEPKVRAVEACGDDAKS</sequence>